<dbReference type="Pfam" id="PF00389">
    <property type="entry name" value="2-Hacid_dh"/>
    <property type="match status" value="1"/>
</dbReference>
<dbReference type="Pfam" id="PF02826">
    <property type="entry name" value="2-Hacid_dh_C"/>
    <property type="match status" value="1"/>
</dbReference>
<evidence type="ECO:0000259" key="6">
    <source>
        <dbReference type="Pfam" id="PF02826"/>
    </source>
</evidence>
<dbReference type="EMBL" id="BAABHK010000007">
    <property type="protein sequence ID" value="GAA4629619.1"/>
    <property type="molecule type" value="Genomic_DNA"/>
</dbReference>
<proteinExistence type="inferred from homology"/>
<dbReference type="RefSeq" id="WP_345433577.1">
    <property type="nucleotide sequence ID" value="NZ_BAABHK010000007.1"/>
</dbReference>
<keyword evidence="8" id="KW-1185">Reference proteome</keyword>
<evidence type="ECO:0000259" key="5">
    <source>
        <dbReference type="Pfam" id="PF00389"/>
    </source>
</evidence>
<dbReference type="InterPro" id="IPR050223">
    <property type="entry name" value="D-isomer_2-hydroxyacid_DH"/>
</dbReference>
<comment type="caution">
    <text evidence="7">The sequence shown here is derived from an EMBL/GenBank/DDBJ whole genome shotgun (WGS) entry which is preliminary data.</text>
</comment>
<keyword evidence="2 4" id="KW-0560">Oxidoreductase</keyword>
<dbReference type="PANTHER" id="PTHR10996:SF178">
    <property type="entry name" value="2-HYDROXYACID DEHYDROGENASE YGL185C-RELATED"/>
    <property type="match status" value="1"/>
</dbReference>
<evidence type="ECO:0000256" key="3">
    <source>
        <dbReference type="ARBA" id="ARBA00023027"/>
    </source>
</evidence>
<comment type="similarity">
    <text evidence="1 4">Belongs to the D-isomer specific 2-hydroxyacid dehydrogenase family.</text>
</comment>
<name>A0ABP8UDM7_9ACTN</name>
<dbReference type="Gene3D" id="3.40.50.720">
    <property type="entry name" value="NAD(P)-binding Rossmann-like Domain"/>
    <property type="match status" value="2"/>
</dbReference>
<dbReference type="CDD" id="cd12167">
    <property type="entry name" value="2-Hacid_dh_8"/>
    <property type="match status" value="1"/>
</dbReference>
<evidence type="ECO:0000313" key="7">
    <source>
        <dbReference type="EMBL" id="GAA4629619.1"/>
    </source>
</evidence>
<feature type="domain" description="D-isomer specific 2-hydroxyacid dehydrogenase catalytic" evidence="5">
    <location>
        <begin position="44"/>
        <end position="326"/>
    </location>
</feature>
<evidence type="ECO:0000313" key="8">
    <source>
        <dbReference type="Proteomes" id="UP001501442"/>
    </source>
</evidence>
<evidence type="ECO:0000256" key="2">
    <source>
        <dbReference type="ARBA" id="ARBA00023002"/>
    </source>
</evidence>
<accession>A0ABP8UDM7</accession>
<dbReference type="SUPFAM" id="SSF52283">
    <property type="entry name" value="Formate/glycerate dehydrogenase catalytic domain-like"/>
    <property type="match status" value="1"/>
</dbReference>
<evidence type="ECO:0000256" key="4">
    <source>
        <dbReference type="RuleBase" id="RU003719"/>
    </source>
</evidence>
<reference evidence="8" key="1">
    <citation type="journal article" date="2019" name="Int. J. Syst. Evol. Microbiol.">
        <title>The Global Catalogue of Microorganisms (GCM) 10K type strain sequencing project: providing services to taxonomists for standard genome sequencing and annotation.</title>
        <authorList>
            <consortium name="The Broad Institute Genomics Platform"/>
            <consortium name="The Broad Institute Genome Sequencing Center for Infectious Disease"/>
            <person name="Wu L."/>
            <person name="Ma J."/>
        </authorList>
    </citation>
    <scope>NUCLEOTIDE SEQUENCE [LARGE SCALE GENOMIC DNA]</scope>
    <source>
        <strain evidence="8">JCM 17939</strain>
    </source>
</reference>
<protein>
    <submittedName>
        <fullName evidence="7">Hydroxyacid dehydrogenase</fullName>
    </submittedName>
</protein>
<dbReference type="Proteomes" id="UP001501442">
    <property type="component" value="Unassembled WGS sequence"/>
</dbReference>
<organism evidence="7 8">
    <name type="scientific">Actinoallomurus vinaceus</name>
    <dbReference type="NCBI Taxonomy" id="1080074"/>
    <lineage>
        <taxon>Bacteria</taxon>
        <taxon>Bacillati</taxon>
        <taxon>Actinomycetota</taxon>
        <taxon>Actinomycetes</taxon>
        <taxon>Streptosporangiales</taxon>
        <taxon>Thermomonosporaceae</taxon>
        <taxon>Actinoallomurus</taxon>
    </lineage>
</organism>
<dbReference type="PANTHER" id="PTHR10996">
    <property type="entry name" value="2-HYDROXYACID DEHYDROGENASE-RELATED"/>
    <property type="match status" value="1"/>
</dbReference>
<dbReference type="InterPro" id="IPR006140">
    <property type="entry name" value="D-isomer_DH_NAD-bd"/>
</dbReference>
<dbReference type="SUPFAM" id="SSF51735">
    <property type="entry name" value="NAD(P)-binding Rossmann-fold domains"/>
    <property type="match status" value="1"/>
</dbReference>
<evidence type="ECO:0000256" key="1">
    <source>
        <dbReference type="ARBA" id="ARBA00005854"/>
    </source>
</evidence>
<dbReference type="InterPro" id="IPR006139">
    <property type="entry name" value="D-isomer_2_OHA_DH_cat_dom"/>
</dbReference>
<sequence>MADRPKALFAMRAQYLPQLFPTPLMSRLATLVDIDPSLVARRFDRPEIAETLAEAEILITGWGAPRVDRAVLAAAPRLRAVVHAAGTVRHLIDEACWDRGLLVSSAAQANAMPVAEYTVAAILMAGKSVFEARERYRADPAYRRREDDPAVGNYGRRVGLIGASRVGRRVLELLRPYDLTMVLADPYLNAAEAARLGAALLPLDDLLRTSTIVSVHAPDIPQTRGLLDRRRLALIPDGGVLINTARGALVDHDALIDELVAGRISAVLDVTDPEPPPAGSPLFTLPNVFLTPHVAGSMGNELERLGRSTVEELERLTDGRPLVHQVRKSDLERVA</sequence>
<keyword evidence="3" id="KW-0520">NAD</keyword>
<gene>
    <name evidence="7" type="ORF">GCM10023196_051680</name>
</gene>
<dbReference type="InterPro" id="IPR036291">
    <property type="entry name" value="NAD(P)-bd_dom_sf"/>
</dbReference>
<feature type="domain" description="D-isomer specific 2-hydroxyacid dehydrogenase NAD-binding" evidence="6">
    <location>
        <begin position="120"/>
        <end position="295"/>
    </location>
</feature>